<reference evidence="2" key="1">
    <citation type="submission" date="2020-10" db="EMBL/GenBank/DDBJ databases">
        <authorList>
            <person name="Gilroy R."/>
        </authorList>
    </citation>
    <scope>NUCLEOTIDE SEQUENCE</scope>
    <source>
        <strain evidence="2">11300</strain>
    </source>
</reference>
<proteinExistence type="predicted"/>
<organism evidence="2 3">
    <name type="scientific">Candidatus Fimisoma avicola</name>
    <dbReference type="NCBI Taxonomy" id="2840826"/>
    <lineage>
        <taxon>Bacteria</taxon>
        <taxon>Bacillati</taxon>
        <taxon>Bacillota</taxon>
        <taxon>Clostridia</taxon>
        <taxon>Eubacteriales</taxon>
        <taxon>Candidatus Fimisoma</taxon>
    </lineage>
</organism>
<gene>
    <name evidence="2" type="ORF">IAD16_09615</name>
</gene>
<keyword evidence="1" id="KW-1133">Transmembrane helix</keyword>
<accession>A0A9D1I7X1</accession>
<dbReference type="EMBL" id="DVMO01000150">
    <property type="protein sequence ID" value="HIU28615.1"/>
    <property type="molecule type" value="Genomic_DNA"/>
</dbReference>
<comment type="caution">
    <text evidence="2">The sequence shown here is derived from an EMBL/GenBank/DDBJ whole genome shotgun (WGS) entry which is preliminary data.</text>
</comment>
<keyword evidence="1" id="KW-0812">Transmembrane</keyword>
<evidence type="ECO:0000313" key="3">
    <source>
        <dbReference type="Proteomes" id="UP000824091"/>
    </source>
</evidence>
<keyword evidence="1" id="KW-0472">Membrane</keyword>
<protein>
    <submittedName>
        <fullName evidence="2">Uncharacterized protein</fullName>
    </submittedName>
</protein>
<feature type="transmembrane region" description="Helical" evidence="1">
    <location>
        <begin position="20"/>
        <end position="41"/>
    </location>
</feature>
<evidence type="ECO:0000313" key="2">
    <source>
        <dbReference type="EMBL" id="HIU28615.1"/>
    </source>
</evidence>
<dbReference type="AlphaFoldDB" id="A0A9D1I7X1"/>
<evidence type="ECO:0000256" key="1">
    <source>
        <dbReference type="SAM" id="Phobius"/>
    </source>
</evidence>
<name>A0A9D1I7X1_9FIRM</name>
<feature type="transmembrane region" description="Helical" evidence="1">
    <location>
        <begin position="61"/>
        <end position="79"/>
    </location>
</feature>
<feature type="transmembrane region" description="Helical" evidence="1">
    <location>
        <begin position="91"/>
        <end position="110"/>
    </location>
</feature>
<reference evidence="2" key="2">
    <citation type="journal article" date="2021" name="PeerJ">
        <title>Extensive microbial diversity within the chicken gut microbiome revealed by metagenomics and culture.</title>
        <authorList>
            <person name="Gilroy R."/>
            <person name="Ravi A."/>
            <person name="Getino M."/>
            <person name="Pursley I."/>
            <person name="Horton D.L."/>
            <person name="Alikhan N.F."/>
            <person name="Baker D."/>
            <person name="Gharbi K."/>
            <person name="Hall N."/>
            <person name="Watson M."/>
            <person name="Adriaenssens E.M."/>
            <person name="Foster-Nyarko E."/>
            <person name="Jarju S."/>
            <person name="Secka A."/>
            <person name="Antonio M."/>
            <person name="Oren A."/>
            <person name="Chaudhuri R.R."/>
            <person name="La Ragione R."/>
            <person name="Hildebrand F."/>
            <person name="Pallen M.J."/>
        </authorList>
    </citation>
    <scope>NUCLEOTIDE SEQUENCE</scope>
    <source>
        <strain evidence="2">11300</strain>
    </source>
</reference>
<dbReference type="Proteomes" id="UP000824091">
    <property type="component" value="Unassembled WGS sequence"/>
</dbReference>
<sequence>MSNKNNHMGSRKSSHIKFRYAVFLAAAFFLIFGSGIFLIIMNNQVIAMGRAGFIRDAAFRIFLGVAAAAVSVICAKDLFKGKRSAKGICGRILAVLICLPAAFFLIRPVVLDIPYLNDPQITYINRLEFDDDLTGDGPARYYLRGTGIDGSSHSFSVNRAEYDAGKNLRSENPRLQAKVTYLPHTDVVLSLRYMPALDEQSQKLFPPSDALPDDWKSFALQINDKVYTLPLPLSVFLKDGWKTDEESSGLMLPGADEPYESYSSQSIRLTNEQGQRINVTVYNTTEQTIGISHCTVGSIYAIYGNLDFAGTQLRLPGGLMPGWSTWDDVLEQYGQPDERFEGYSLTYRADSPSSAYWNLYFDESGYLDGVMVRCQAYSRDH</sequence>